<sequence>MDALALRADERRDKLRKASGRSKYPLIRRYLNGETRLSKPQSLHGESIAMQREPGELKHLSSRRKRKKHRFPK</sequence>
<gene>
    <name evidence="2" type="ORF">DWW02_29960</name>
</gene>
<dbReference type="Proteomes" id="UP000284543">
    <property type="component" value="Unassembled WGS sequence"/>
</dbReference>
<comment type="caution">
    <text evidence="2">The sequence shown here is derived from an EMBL/GenBank/DDBJ whole genome shotgun (WGS) entry which is preliminary data.</text>
</comment>
<protein>
    <submittedName>
        <fullName evidence="2">Uncharacterized protein</fullName>
    </submittedName>
</protein>
<evidence type="ECO:0000313" key="2">
    <source>
        <dbReference type="EMBL" id="RGV67121.1"/>
    </source>
</evidence>
<name>A0A412YRI0_9FIRM</name>
<feature type="compositionally biased region" description="Basic residues" evidence="1">
    <location>
        <begin position="60"/>
        <end position="73"/>
    </location>
</feature>
<evidence type="ECO:0000313" key="3">
    <source>
        <dbReference type="Proteomes" id="UP000284543"/>
    </source>
</evidence>
<evidence type="ECO:0000256" key="1">
    <source>
        <dbReference type="SAM" id="MobiDB-lite"/>
    </source>
</evidence>
<accession>A0A412YRI0</accession>
<proteinExistence type="predicted"/>
<dbReference type="EMBL" id="QRZM01000053">
    <property type="protein sequence ID" value="RGV67121.1"/>
    <property type="molecule type" value="Genomic_DNA"/>
</dbReference>
<dbReference type="AlphaFoldDB" id="A0A412YRI0"/>
<reference evidence="2 3" key="1">
    <citation type="submission" date="2018-08" db="EMBL/GenBank/DDBJ databases">
        <title>A genome reference for cultivated species of the human gut microbiota.</title>
        <authorList>
            <person name="Zou Y."/>
            <person name="Xue W."/>
            <person name="Luo G."/>
        </authorList>
    </citation>
    <scope>NUCLEOTIDE SEQUENCE [LARGE SCALE GENOMIC DNA]</scope>
    <source>
        <strain evidence="2 3">AF14-18</strain>
    </source>
</reference>
<feature type="region of interest" description="Disordered" evidence="1">
    <location>
        <begin position="1"/>
        <end position="20"/>
    </location>
</feature>
<organism evidence="2 3">
    <name type="scientific">Enterocloster bolteae</name>
    <dbReference type="NCBI Taxonomy" id="208479"/>
    <lineage>
        <taxon>Bacteria</taxon>
        <taxon>Bacillati</taxon>
        <taxon>Bacillota</taxon>
        <taxon>Clostridia</taxon>
        <taxon>Lachnospirales</taxon>
        <taxon>Lachnospiraceae</taxon>
        <taxon>Enterocloster</taxon>
    </lineage>
</organism>
<feature type="region of interest" description="Disordered" evidence="1">
    <location>
        <begin position="35"/>
        <end position="73"/>
    </location>
</feature>